<sequence length="321" mass="37767">MTFLVTLMGLVLFVQSETIPFSLYLSVDGDSFYLLEPIYVKLIIKNTSNSIQKIPDIRKESHIHDFLTYHISDESGKTMRKMGAQWCYILVDASLLRLNPGDSIIFEMSLIDYYGVENRDIDGYAVARWVIPPGKYTCSVTYNFPEDQWTKLKLWRGTVRSNQIVFVVKELPENLKKPYDLYCKILTLGLWKEYKGERYKNKESAIRFAEALIDDYYMEYKGTPYDPLVQLERFAVYTDYFFFCGKTEYKERRVSALKELFEKYPNSPLAQHTLSFMKSVLKTSDKIDEWLPYLEHLSNQYADTRVGNEARRLLQEEKSQK</sequence>
<evidence type="ECO:0000313" key="1">
    <source>
        <dbReference type="EMBL" id="HDY59739.1"/>
    </source>
</evidence>
<name>A0A7V0Z737_UNCW3</name>
<reference evidence="1" key="1">
    <citation type="journal article" date="2020" name="mSystems">
        <title>Genome- and Community-Level Interaction Insights into Carbon Utilization and Element Cycling Functions of Hydrothermarchaeota in Hydrothermal Sediment.</title>
        <authorList>
            <person name="Zhou Z."/>
            <person name="Liu Y."/>
            <person name="Xu W."/>
            <person name="Pan J."/>
            <person name="Luo Z.H."/>
            <person name="Li M."/>
        </authorList>
    </citation>
    <scope>NUCLEOTIDE SEQUENCE [LARGE SCALE GENOMIC DNA]</scope>
    <source>
        <strain evidence="1">SpSt-258</strain>
    </source>
</reference>
<dbReference type="AlphaFoldDB" id="A0A7V0Z737"/>
<dbReference type="EMBL" id="DSKY01000021">
    <property type="protein sequence ID" value="HDY59739.1"/>
    <property type="molecule type" value="Genomic_DNA"/>
</dbReference>
<accession>A0A7V0Z737</accession>
<gene>
    <name evidence="1" type="ORF">ENP86_09350</name>
</gene>
<organism evidence="1">
    <name type="scientific">candidate division WOR-3 bacterium</name>
    <dbReference type="NCBI Taxonomy" id="2052148"/>
    <lineage>
        <taxon>Bacteria</taxon>
        <taxon>Bacteria division WOR-3</taxon>
    </lineage>
</organism>
<comment type="caution">
    <text evidence="1">The sequence shown here is derived from an EMBL/GenBank/DDBJ whole genome shotgun (WGS) entry which is preliminary data.</text>
</comment>
<evidence type="ECO:0008006" key="2">
    <source>
        <dbReference type="Google" id="ProtNLM"/>
    </source>
</evidence>
<protein>
    <recommendedName>
        <fullName evidence="2">Tetratricopeptide repeat protein</fullName>
    </recommendedName>
</protein>
<proteinExistence type="predicted"/>